<dbReference type="Proteomes" id="UP000429523">
    <property type="component" value="Unassembled WGS sequence"/>
</dbReference>
<dbReference type="Proteomes" id="UP000440732">
    <property type="component" value="Unassembled WGS sequence"/>
</dbReference>
<evidence type="ECO:0000313" key="2">
    <source>
        <dbReference type="EMBL" id="KAE8944073.1"/>
    </source>
</evidence>
<evidence type="ECO:0000313" key="3">
    <source>
        <dbReference type="EMBL" id="KAE8979246.1"/>
    </source>
</evidence>
<dbReference type="Proteomes" id="UP000437068">
    <property type="component" value="Unassembled WGS sequence"/>
</dbReference>
<proteinExistence type="predicted"/>
<evidence type="ECO:0000313" key="10">
    <source>
        <dbReference type="EMBL" id="KAE9278532.1"/>
    </source>
</evidence>
<dbReference type="EMBL" id="QXGF01000222">
    <property type="protein sequence ID" value="KAE8944073.1"/>
    <property type="molecule type" value="Genomic_DNA"/>
</dbReference>
<organism evidence="3 18">
    <name type="scientific">Phytophthora fragariae</name>
    <dbReference type="NCBI Taxonomy" id="53985"/>
    <lineage>
        <taxon>Eukaryota</taxon>
        <taxon>Sar</taxon>
        <taxon>Stramenopiles</taxon>
        <taxon>Oomycota</taxon>
        <taxon>Peronosporomycetes</taxon>
        <taxon>Peronosporales</taxon>
        <taxon>Peronosporaceae</taxon>
        <taxon>Phytophthora</taxon>
    </lineage>
</organism>
<dbReference type="Proteomes" id="UP000433483">
    <property type="component" value="Unassembled WGS sequence"/>
</dbReference>
<keyword evidence="1" id="KW-0732">Signal</keyword>
<evidence type="ECO:0000313" key="16">
    <source>
        <dbReference type="Proteomes" id="UP000440732"/>
    </source>
</evidence>
<evidence type="ECO:0000313" key="18">
    <source>
        <dbReference type="Proteomes" id="UP000460718"/>
    </source>
</evidence>
<evidence type="ECO:0000313" key="13">
    <source>
        <dbReference type="Proteomes" id="UP000433483"/>
    </source>
</evidence>
<sequence length="51" mass="5501">MLCVSTFLAGCVPCFAVRVPYTGRCSSKMGNGIGLASPGHPFNLSNYYYHI</sequence>
<dbReference type="Proteomes" id="UP000488956">
    <property type="component" value="Unassembled WGS sequence"/>
</dbReference>
<keyword evidence="13" id="KW-1185">Reference proteome</keyword>
<name>A0A6A3I8T8_9STRA</name>
<accession>A0A6A3I8T8</accession>
<comment type="caution">
    <text evidence="3">The sequence shown here is derived from an EMBL/GenBank/DDBJ whole genome shotgun (WGS) entry which is preliminary data.</text>
</comment>
<evidence type="ECO:0000313" key="6">
    <source>
        <dbReference type="EMBL" id="KAE9127325.1"/>
    </source>
</evidence>
<dbReference type="Proteomes" id="UP000486351">
    <property type="component" value="Unassembled WGS sequence"/>
</dbReference>
<protein>
    <recommendedName>
        <fullName evidence="22">RxLR effector protein</fullName>
    </recommendedName>
</protein>
<evidence type="ECO:0000313" key="11">
    <source>
        <dbReference type="EMBL" id="KAE9352859.1"/>
    </source>
</evidence>
<dbReference type="EMBL" id="QXFX01000177">
    <property type="protein sequence ID" value="KAE9127325.1"/>
    <property type="molecule type" value="Genomic_DNA"/>
</dbReference>
<dbReference type="Proteomes" id="UP000440367">
    <property type="component" value="Unassembled WGS sequence"/>
</dbReference>
<dbReference type="AlphaFoldDB" id="A0A6A3I8T8"/>
<evidence type="ECO:0000313" key="15">
    <source>
        <dbReference type="Proteomes" id="UP000440367"/>
    </source>
</evidence>
<dbReference type="EMBL" id="QXFW01002370">
    <property type="protein sequence ID" value="KAE8979246.1"/>
    <property type="molecule type" value="Genomic_DNA"/>
</dbReference>
<evidence type="ECO:0000256" key="1">
    <source>
        <dbReference type="SAM" id="SignalP"/>
    </source>
</evidence>
<dbReference type="EMBL" id="QXFZ01002845">
    <property type="protein sequence ID" value="KAE9073285.1"/>
    <property type="molecule type" value="Genomic_DNA"/>
</dbReference>
<evidence type="ECO:0000313" key="4">
    <source>
        <dbReference type="EMBL" id="KAE9073285.1"/>
    </source>
</evidence>
<reference evidence="18 19" key="1">
    <citation type="submission" date="2018-09" db="EMBL/GenBank/DDBJ databases">
        <title>Genomic investigation of the strawberry pathogen Phytophthora fragariae indicates pathogenicity is determined by transcriptional variation in three key races.</title>
        <authorList>
            <person name="Adams T.M."/>
            <person name="Armitage A.D."/>
            <person name="Sobczyk M.K."/>
            <person name="Bates H.J."/>
            <person name="Dunwell J.M."/>
            <person name="Nellist C.F."/>
            <person name="Harrison R.J."/>
        </authorList>
    </citation>
    <scope>NUCLEOTIDE SEQUENCE [LARGE SCALE GENOMIC DNA]</scope>
    <source>
        <strain evidence="10 14">A4</strain>
        <strain evidence="9 15">BC-1</strain>
        <strain evidence="7 19">BC-23</strain>
        <strain evidence="8 13">NOV-27</strain>
        <strain evidence="5 16">NOV-5</strain>
        <strain evidence="4 17">NOV-71</strain>
        <strain evidence="11 20">NOV-77</strain>
        <strain evidence="2 12">NOV-9</strain>
        <strain evidence="6 21">ONT-3</strain>
        <strain evidence="3 18">SCRP245</strain>
    </source>
</reference>
<dbReference type="Proteomes" id="UP000441208">
    <property type="component" value="Unassembled WGS sequence"/>
</dbReference>
<dbReference type="EMBL" id="QXGA01002916">
    <property type="protein sequence ID" value="KAE9090132.1"/>
    <property type="molecule type" value="Genomic_DNA"/>
</dbReference>
<evidence type="ECO:0000313" key="7">
    <source>
        <dbReference type="EMBL" id="KAE9181892.1"/>
    </source>
</evidence>
<evidence type="ECO:0008006" key="22">
    <source>
        <dbReference type="Google" id="ProtNLM"/>
    </source>
</evidence>
<dbReference type="EMBL" id="QXGB01001566">
    <property type="protein sequence ID" value="KAE9188749.1"/>
    <property type="molecule type" value="Genomic_DNA"/>
</dbReference>
<dbReference type="EMBL" id="QXGC01002779">
    <property type="protein sequence ID" value="KAE9181892.1"/>
    <property type="molecule type" value="Genomic_DNA"/>
</dbReference>
<evidence type="ECO:0000313" key="20">
    <source>
        <dbReference type="Proteomes" id="UP000486351"/>
    </source>
</evidence>
<evidence type="ECO:0000313" key="8">
    <source>
        <dbReference type="EMBL" id="KAE9188749.1"/>
    </source>
</evidence>
<evidence type="ECO:0000313" key="17">
    <source>
        <dbReference type="Proteomes" id="UP000441208"/>
    </source>
</evidence>
<gene>
    <name evidence="10" type="ORF">PF001_g25123</name>
    <name evidence="9" type="ORF">PF002_g6589</name>
    <name evidence="7" type="ORF">PF004_g24402</name>
    <name evidence="8" type="ORF">PF005_g19933</name>
    <name evidence="5" type="ORF">PF006_g25220</name>
    <name evidence="4" type="ORF">PF007_g25863</name>
    <name evidence="11" type="ORF">PF008_g5283</name>
    <name evidence="2" type="ORF">PF009_g6252</name>
    <name evidence="6" type="ORF">PF010_g4958</name>
    <name evidence="3" type="ORF">PF011_g22928</name>
</gene>
<dbReference type="EMBL" id="QXFY01000192">
    <property type="protein sequence ID" value="KAE9352859.1"/>
    <property type="molecule type" value="Genomic_DNA"/>
</dbReference>
<feature type="signal peptide" evidence="1">
    <location>
        <begin position="1"/>
        <end position="16"/>
    </location>
</feature>
<evidence type="ECO:0000313" key="19">
    <source>
        <dbReference type="Proteomes" id="UP000476176"/>
    </source>
</evidence>
<dbReference type="EMBL" id="QXGD01000232">
    <property type="protein sequence ID" value="KAE9246752.1"/>
    <property type="molecule type" value="Genomic_DNA"/>
</dbReference>
<dbReference type="Proteomes" id="UP000460718">
    <property type="component" value="Unassembled WGS sequence"/>
</dbReference>
<dbReference type="Proteomes" id="UP000476176">
    <property type="component" value="Unassembled WGS sequence"/>
</dbReference>
<dbReference type="EMBL" id="QXGE01002883">
    <property type="protein sequence ID" value="KAE9278532.1"/>
    <property type="molecule type" value="Genomic_DNA"/>
</dbReference>
<feature type="chain" id="PRO_5036379738" description="RxLR effector protein" evidence="1">
    <location>
        <begin position="17"/>
        <end position="51"/>
    </location>
</feature>
<evidence type="ECO:0000313" key="14">
    <source>
        <dbReference type="Proteomes" id="UP000437068"/>
    </source>
</evidence>
<evidence type="ECO:0000313" key="21">
    <source>
        <dbReference type="Proteomes" id="UP000488956"/>
    </source>
</evidence>
<evidence type="ECO:0000313" key="12">
    <source>
        <dbReference type="Proteomes" id="UP000429523"/>
    </source>
</evidence>
<evidence type="ECO:0000313" key="9">
    <source>
        <dbReference type="EMBL" id="KAE9246752.1"/>
    </source>
</evidence>
<dbReference type="OrthoDB" id="10268207at2759"/>
<evidence type="ECO:0000313" key="5">
    <source>
        <dbReference type="EMBL" id="KAE9090132.1"/>
    </source>
</evidence>